<keyword evidence="7" id="KW-1133">Transmembrane helix</keyword>
<organism evidence="9 10">
    <name type="scientific">Chitinimonas prasina</name>
    <dbReference type="NCBI Taxonomy" id="1434937"/>
    <lineage>
        <taxon>Bacteria</taxon>
        <taxon>Pseudomonadati</taxon>
        <taxon>Pseudomonadota</taxon>
        <taxon>Betaproteobacteria</taxon>
        <taxon>Neisseriales</taxon>
        <taxon>Chitinibacteraceae</taxon>
        <taxon>Chitinimonas</taxon>
    </lineage>
</organism>
<gene>
    <name evidence="9" type="ORF">GCM10007907_24280</name>
</gene>
<dbReference type="PANTHER" id="PTHR43289:SF6">
    <property type="entry name" value="SERINE_THREONINE-PROTEIN KINASE NEKL-3"/>
    <property type="match status" value="1"/>
</dbReference>
<keyword evidence="2 5" id="KW-0547">Nucleotide-binding</keyword>
<dbReference type="Gene3D" id="3.30.200.20">
    <property type="entry name" value="Phosphorylase Kinase, domain 1"/>
    <property type="match status" value="1"/>
</dbReference>
<evidence type="ECO:0000256" key="7">
    <source>
        <dbReference type="SAM" id="Phobius"/>
    </source>
</evidence>
<dbReference type="InterPro" id="IPR011009">
    <property type="entry name" value="Kinase-like_dom_sf"/>
</dbReference>
<comment type="caution">
    <text evidence="9">The sequence shown here is derived from an EMBL/GenBank/DDBJ whole genome shotgun (WGS) entry which is preliminary data.</text>
</comment>
<dbReference type="Gene3D" id="1.10.510.10">
    <property type="entry name" value="Transferase(Phosphotransferase) domain 1"/>
    <property type="match status" value="1"/>
</dbReference>
<keyword evidence="4 5" id="KW-0067">ATP-binding</keyword>
<dbReference type="InterPro" id="IPR017441">
    <property type="entry name" value="Protein_kinase_ATP_BS"/>
</dbReference>
<feature type="binding site" evidence="5">
    <location>
        <position position="36"/>
    </location>
    <ligand>
        <name>ATP</name>
        <dbReference type="ChEBI" id="CHEBI:30616"/>
    </ligand>
</feature>
<keyword evidence="7" id="KW-0472">Membrane</keyword>
<dbReference type="Proteomes" id="UP001156706">
    <property type="component" value="Unassembled WGS sequence"/>
</dbReference>
<evidence type="ECO:0000259" key="8">
    <source>
        <dbReference type="PROSITE" id="PS50011"/>
    </source>
</evidence>
<feature type="transmembrane region" description="Helical" evidence="7">
    <location>
        <begin position="305"/>
        <end position="326"/>
    </location>
</feature>
<evidence type="ECO:0000313" key="10">
    <source>
        <dbReference type="Proteomes" id="UP001156706"/>
    </source>
</evidence>
<dbReference type="InterPro" id="IPR008271">
    <property type="entry name" value="Ser/Thr_kinase_AS"/>
</dbReference>
<keyword evidence="3" id="KW-0418">Kinase</keyword>
<reference evidence="10" key="1">
    <citation type="journal article" date="2019" name="Int. J. Syst. Evol. Microbiol.">
        <title>The Global Catalogue of Microorganisms (GCM) 10K type strain sequencing project: providing services to taxonomists for standard genome sequencing and annotation.</title>
        <authorList>
            <consortium name="The Broad Institute Genomics Platform"/>
            <consortium name="The Broad Institute Genome Sequencing Center for Infectious Disease"/>
            <person name="Wu L."/>
            <person name="Ma J."/>
        </authorList>
    </citation>
    <scope>NUCLEOTIDE SEQUENCE [LARGE SCALE GENOMIC DNA]</scope>
    <source>
        <strain evidence="10">NBRC 110044</strain>
    </source>
</reference>
<dbReference type="InterPro" id="IPR000719">
    <property type="entry name" value="Prot_kinase_dom"/>
</dbReference>
<dbReference type="SUPFAM" id="SSF56112">
    <property type="entry name" value="Protein kinase-like (PK-like)"/>
    <property type="match status" value="1"/>
</dbReference>
<feature type="compositionally biased region" description="Low complexity" evidence="6">
    <location>
        <begin position="380"/>
        <end position="393"/>
    </location>
</feature>
<dbReference type="RefSeq" id="WP_284196729.1">
    <property type="nucleotide sequence ID" value="NZ_BSOG01000002.1"/>
</dbReference>
<keyword evidence="7" id="KW-0812">Transmembrane</keyword>
<dbReference type="SMART" id="SM00220">
    <property type="entry name" value="S_TKc"/>
    <property type="match status" value="1"/>
</dbReference>
<protein>
    <recommendedName>
        <fullName evidence="8">Protein kinase domain-containing protein</fullName>
    </recommendedName>
</protein>
<feature type="region of interest" description="Disordered" evidence="6">
    <location>
        <begin position="258"/>
        <end position="289"/>
    </location>
</feature>
<evidence type="ECO:0000256" key="3">
    <source>
        <dbReference type="ARBA" id="ARBA00022777"/>
    </source>
</evidence>
<dbReference type="CDD" id="cd14014">
    <property type="entry name" value="STKc_PknB_like"/>
    <property type="match status" value="1"/>
</dbReference>
<sequence length="485" mass="51715">MDKLGHYRIDATLGQGAMGVVYRAVDERLDRTVALKVLRLNLSAEERAEYAPRLQQEAKSAARLNHPNIITVYDCGDVDGQTYLAIEYVEGKTLQQLLENGVKISNGRVLKLAGQLFGALAYAHEHEVVHRDIKPANLMLTADGRLKITDFGIAQLPASDLTRAGTLVGSPRYMAPEQIEGKKLDGRADIFAAGIVLYEVLTGVRPFDGEHVATIAYRILHEQPTDIRSLNPEVSPWLAELVMRCLEKDPAKRFQTAREARSALREQANQAKTGAHPELADTNPSAAAPELPAAPEVAATPLRRYAPWAAVATIVLVGGISAAVLLGRGAGKDAAAAEAAAAKAMVQTEVLEPPGAPGSLPAKAAMPVIDRTAEQGDNVAATTPAPTEAPATTVPGKPIEVITLSDDGKVKTTSTKPKPKPKPGDATVTEPARVTAVPKREPLPDRGDNRGTEEKPRTDNRTSADKAACKDGANCAKPAPFKRDR</sequence>
<feature type="domain" description="Protein kinase" evidence="8">
    <location>
        <begin position="7"/>
        <end position="279"/>
    </location>
</feature>
<feature type="region of interest" description="Disordered" evidence="6">
    <location>
        <begin position="380"/>
        <end position="485"/>
    </location>
</feature>
<evidence type="ECO:0000256" key="5">
    <source>
        <dbReference type="PROSITE-ProRule" id="PRU10141"/>
    </source>
</evidence>
<dbReference type="PROSITE" id="PS00108">
    <property type="entry name" value="PROTEIN_KINASE_ST"/>
    <property type="match status" value="1"/>
</dbReference>
<name>A0ABQ5YI22_9NEIS</name>
<dbReference type="EMBL" id="BSOG01000002">
    <property type="protein sequence ID" value="GLR13638.1"/>
    <property type="molecule type" value="Genomic_DNA"/>
</dbReference>
<dbReference type="PANTHER" id="PTHR43289">
    <property type="entry name" value="MITOGEN-ACTIVATED PROTEIN KINASE KINASE KINASE 20-RELATED"/>
    <property type="match status" value="1"/>
</dbReference>
<accession>A0ABQ5YI22</accession>
<proteinExistence type="predicted"/>
<keyword evidence="1" id="KW-0808">Transferase</keyword>
<evidence type="ECO:0000256" key="1">
    <source>
        <dbReference type="ARBA" id="ARBA00022679"/>
    </source>
</evidence>
<dbReference type="PROSITE" id="PS00107">
    <property type="entry name" value="PROTEIN_KINASE_ATP"/>
    <property type="match status" value="1"/>
</dbReference>
<evidence type="ECO:0000256" key="4">
    <source>
        <dbReference type="ARBA" id="ARBA00022840"/>
    </source>
</evidence>
<evidence type="ECO:0000313" key="9">
    <source>
        <dbReference type="EMBL" id="GLR13638.1"/>
    </source>
</evidence>
<evidence type="ECO:0000256" key="2">
    <source>
        <dbReference type="ARBA" id="ARBA00022741"/>
    </source>
</evidence>
<dbReference type="Pfam" id="PF00069">
    <property type="entry name" value="Pkinase"/>
    <property type="match status" value="1"/>
</dbReference>
<keyword evidence="10" id="KW-1185">Reference proteome</keyword>
<feature type="compositionally biased region" description="Basic and acidic residues" evidence="6">
    <location>
        <begin position="438"/>
        <end position="469"/>
    </location>
</feature>
<dbReference type="PROSITE" id="PS50011">
    <property type="entry name" value="PROTEIN_KINASE_DOM"/>
    <property type="match status" value="1"/>
</dbReference>
<evidence type="ECO:0000256" key="6">
    <source>
        <dbReference type="SAM" id="MobiDB-lite"/>
    </source>
</evidence>